<comment type="cofactor">
    <cofactor evidence="3">
        <name>(R)-lipoate</name>
        <dbReference type="ChEBI" id="CHEBI:83088"/>
    </cofactor>
    <text evidence="3">Binds 1 lipoyl cofactor covalently.</text>
</comment>
<keyword evidence="2 3" id="KW-0450">Lipoyl</keyword>
<evidence type="ECO:0000313" key="6">
    <source>
        <dbReference type="EMBL" id="HIW00733.1"/>
    </source>
</evidence>
<accession>A0A9D1PY93</accession>
<proteinExistence type="inferred from homology"/>
<comment type="subunit">
    <text evidence="3">The glycine cleavage system is composed of four proteins: P, T, L and H.</text>
</comment>
<dbReference type="InterPro" id="IPR002930">
    <property type="entry name" value="GCV_H"/>
</dbReference>
<dbReference type="SUPFAM" id="SSF51230">
    <property type="entry name" value="Single hybrid motif"/>
    <property type="match status" value="1"/>
</dbReference>
<dbReference type="PANTHER" id="PTHR11715:SF3">
    <property type="entry name" value="GLYCINE CLEAVAGE SYSTEM H PROTEIN-RELATED"/>
    <property type="match status" value="1"/>
</dbReference>
<reference evidence="6" key="1">
    <citation type="journal article" date="2021" name="PeerJ">
        <title>Extensive microbial diversity within the chicken gut microbiome revealed by metagenomics and culture.</title>
        <authorList>
            <person name="Gilroy R."/>
            <person name="Ravi A."/>
            <person name="Getino M."/>
            <person name="Pursley I."/>
            <person name="Horton D.L."/>
            <person name="Alikhan N.F."/>
            <person name="Baker D."/>
            <person name="Gharbi K."/>
            <person name="Hall N."/>
            <person name="Watson M."/>
            <person name="Adriaenssens E.M."/>
            <person name="Foster-Nyarko E."/>
            <person name="Jarju S."/>
            <person name="Secka A."/>
            <person name="Antonio M."/>
            <person name="Oren A."/>
            <person name="Chaudhuri R.R."/>
            <person name="La Ragione R."/>
            <person name="Hildebrand F."/>
            <person name="Pallen M.J."/>
        </authorList>
    </citation>
    <scope>NUCLEOTIDE SEQUENCE</scope>
    <source>
        <strain evidence="6">ChiHecec2B26-446</strain>
    </source>
</reference>
<reference evidence="6" key="2">
    <citation type="submission" date="2021-04" db="EMBL/GenBank/DDBJ databases">
        <authorList>
            <person name="Gilroy R."/>
        </authorList>
    </citation>
    <scope>NUCLEOTIDE SEQUENCE</scope>
    <source>
        <strain evidence="6">ChiHecec2B26-446</strain>
    </source>
</reference>
<dbReference type="GO" id="GO:0009249">
    <property type="term" value="P:protein lipoylation"/>
    <property type="evidence" value="ECO:0007669"/>
    <property type="project" value="TreeGrafter"/>
</dbReference>
<evidence type="ECO:0000259" key="5">
    <source>
        <dbReference type="PROSITE" id="PS50968"/>
    </source>
</evidence>
<comment type="function">
    <text evidence="3">The glycine cleavage system catalyzes the degradation of glycine. The H protein shuttles the methylamine group of glycine from the P protein to the T protein.</text>
</comment>
<dbReference type="AlphaFoldDB" id="A0A9D1PY93"/>
<dbReference type="InterPro" id="IPR011053">
    <property type="entry name" value="Single_hybrid_motif"/>
</dbReference>
<dbReference type="InterPro" id="IPR003016">
    <property type="entry name" value="2-oxoA_DH_lipoyl-BS"/>
</dbReference>
<gene>
    <name evidence="3 6" type="primary">gcvH</name>
    <name evidence="6" type="ORF">H9894_06030</name>
</gene>
<name>A0A9D1PY93_9BACT</name>
<dbReference type="GO" id="GO:0005829">
    <property type="term" value="C:cytosol"/>
    <property type="evidence" value="ECO:0007669"/>
    <property type="project" value="TreeGrafter"/>
</dbReference>
<dbReference type="PROSITE" id="PS00189">
    <property type="entry name" value="LIPOYL"/>
    <property type="match status" value="1"/>
</dbReference>
<dbReference type="PROSITE" id="PS50968">
    <property type="entry name" value="BIOTINYL_LIPOYL"/>
    <property type="match status" value="1"/>
</dbReference>
<evidence type="ECO:0000256" key="4">
    <source>
        <dbReference type="PIRSR" id="PIRSR617453-50"/>
    </source>
</evidence>
<dbReference type="GO" id="GO:0019464">
    <property type="term" value="P:glycine decarboxylation via glycine cleavage system"/>
    <property type="evidence" value="ECO:0007669"/>
    <property type="project" value="UniProtKB-UniRule"/>
</dbReference>
<dbReference type="HAMAP" id="MF_00272">
    <property type="entry name" value="GcvH"/>
    <property type="match status" value="1"/>
</dbReference>
<evidence type="ECO:0000256" key="1">
    <source>
        <dbReference type="ARBA" id="ARBA00009249"/>
    </source>
</evidence>
<comment type="caution">
    <text evidence="6">The sequence shown here is derived from an EMBL/GenBank/DDBJ whole genome shotgun (WGS) entry which is preliminary data.</text>
</comment>
<dbReference type="GO" id="GO:0005960">
    <property type="term" value="C:glycine cleavage complex"/>
    <property type="evidence" value="ECO:0007669"/>
    <property type="project" value="InterPro"/>
</dbReference>
<dbReference type="NCBIfam" id="TIGR00527">
    <property type="entry name" value="gcvH"/>
    <property type="match status" value="1"/>
</dbReference>
<dbReference type="NCBIfam" id="NF002270">
    <property type="entry name" value="PRK01202.1"/>
    <property type="match status" value="1"/>
</dbReference>
<dbReference type="InterPro" id="IPR000089">
    <property type="entry name" value="Biotin_lipoyl"/>
</dbReference>
<dbReference type="InterPro" id="IPR017453">
    <property type="entry name" value="GCV_H_sub"/>
</dbReference>
<dbReference type="Proteomes" id="UP000886752">
    <property type="component" value="Unassembled WGS sequence"/>
</dbReference>
<feature type="modified residue" description="N6-lipoyllysine" evidence="3 4">
    <location>
        <position position="63"/>
    </location>
</feature>
<dbReference type="Pfam" id="PF01597">
    <property type="entry name" value="GCV_H"/>
    <property type="match status" value="1"/>
</dbReference>
<sequence length="127" mass="13385">MSNPADLKYSKSHEWVRVEGGEAVVGITTFAQEALGDITYVEAPAVDDEVEAGAECGSIESVKAASDLISPVSGKVVAVNSELESAPEIINQDPYGKGWIYRVATDALPDDLLDAAAYEAVCAQESH</sequence>
<feature type="domain" description="Lipoyl-binding" evidence="5">
    <location>
        <begin position="22"/>
        <end position="104"/>
    </location>
</feature>
<evidence type="ECO:0000256" key="3">
    <source>
        <dbReference type="HAMAP-Rule" id="MF_00272"/>
    </source>
</evidence>
<dbReference type="EMBL" id="DXHV01000060">
    <property type="protein sequence ID" value="HIW00733.1"/>
    <property type="molecule type" value="Genomic_DNA"/>
</dbReference>
<dbReference type="InterPro" id="IPR033753">
    <property type="entry name" value="GCV_H/Fam206"/>
</dbReference>
<dbReference type="Gene3D" id="2.40.50.100">
    <property type="match status" value="1"/>
</dbReference>
<evidence type="ECO:0000256" key="2">
    <source>
        <dbReference type="ARBA" id="ARBA00022823"/>
    </source>
</evidence>
<dbReference type="PANTHER" id="PTHR11715">
    <property type="entry name" value="GLYCINE CLEAVAGE SYSTEM H PROTEIN"/>
    <property type="match status" value="1"/>
</dbReference>
<evidence type="ECO:0000313" key="7">
    <source>
        <dbReference type="Proteomes" id="UP000886752"/>
    </source>
</evidence>
<dbReference type="CDD" id="cd06848">
    <property type="entry name" value="GCS_H"/>
    <property type="match status" value="1"/>
</dbReference>
<comment type="similarity">
    <text evidence="1 3">Belongs to the GcvH family.</text>
</comment>
<organism evidence="6 7">
    <name type="scientific">Candidatus Desulfovibrio intestinipullorum</name>
    <dbReference type="NCBI Taxonomy" id="2838536"/>
    <lineage>
        <taxon>Bacteria</taxon>
        <taxon>Pseudomonadati</taxon>
        <taxon>Thermodesulfobacteriota</taxon>
        <taxon>Desulfovibrionia</taxon>
        <taxon>Desulfovibrionales</taxon>
        <taxon>Desulfovibrionaceae</taxon>
        <taxon>Desulfovibrio</taxon>
    </lineage>
</organism>
<protein>
    <recommendedName>
        <fullName evidence="3">Glycine cleavage system H protein</fullName>
    </recommendedName>
</protein>